<feature type="region of interest" description="Disordered" evidence="1">
    <location>
        <begin position="1"/>
        <end position="22"/>
    </location>
</feature>
<evidence type="ECO:0008006" key="4">
    <source>
        <dbReference type="Google" id="ProtNLM"/>
    </source>
</evidence>
<dbReference type="KEGG" id="htq:FRZ44_38660"/>
<name>A0A5J6MMG5_9PROT</name>
<protein>
    <recommendedName>
        <fullName evidence="4">Tail fiber domain-containing protein</fullName>
    </recommendedName>
</protein>
<accession>A0A5J6MMG5</accession>
<keyword evidence="3" id="KW-1185">Reference proteome</keyword>
<feature type="compositionally biased region" description="Gly residues" evidence="1">
    <location>
        <begin position="1"/>
        <end position="10"/>
    </location>
</feature>
<dbReference type="EMBL" id="CP042906">
    <property type="protein sequence ID" value="QEX18559.1"/>
    <property type="molecule type" value="Genomic_DNA"/>
</dbReference>
<dbReference type="OrthoDB" id="7376327at2"/>
<dbReference type="AlphaFoldDB" id="A0A5J6MMG5"/>
<evidence type="ECO:0000256" key="1">
    <source>
        <dbReference type="SAM" id="MobiDB-lite"/>
    </source>
</evidence>
<evidence type="ECO:0000313" key="2">
    <source>
        <dbReference type="EMBL" id="QEX18559.1"/>
    </source>
</evidence>
<dbReference type="Proteomes" id="UP000326202">
    <property type="component" value="Chromosome"/>
</dbReference>
<evidence type="ECO:0000313" key="3">
    <source>
        <dbReference type="Proteomes" id="UP000326202"/>
    </source>
</evidence>
<organism evidence="2 3">
    <name type="scientific">Hypericibacter terrae</name>
    <dbReference type="NCBI Taxonomy" id="2602015"/>
    <lineage>
        <taxon>Bacteria</taxon>
        <taxon>Pseudomonadati</taxon>
        <taxon>Pseudomonadota</taxon>
        <taxon>Alphaproteobacteria</taxon>
        <taxon>Rhodospirillales</taxon>
        <taxon>Dongiaceae</taxon>
        <taxon>Hypericibacter</taxon>
    </lineage>
</organism>
<sequence length="251" mass="26613">MPDFGGGGGNNQTVQSSAPWGPVQQPLQDVIAKATSLYNSGAFTPQAPNFQMTADFTPEQLRAQSMGVARATNGSPLNDAASTYLTRVLNGNYLDGNPYNAALARRTASTITDQLSRAGRYGGNEATTRGLAEGLASTLNQNYQTERDYQQQAANYAPEQASQDYVDINALNTVGQQRQEQTQALLNEAAQRFNTAATANQNALATYLGFLNGQGGSTQTTLTPNRGPSSTQQAIDTGIGLLGVLARLWGK</sequence>
<dbReference type="RefSeq" id="WP_151178705.1">
    <property type="nucleotide sequence ID" value="NZ_CP042906.1"/>
</dbReference>
<gene>
    <name evidence="2" type="ORF">FRZ44_38660</name>
</gene>
<proteinExistence type="predicted"/>
<reference evidence="2 3" key="1">
    <citation type="submission" date="2019-08" db="EMBL/GenBank/DDBJ databases">
        <title>Hyperibacter terrae gen. nov., sp. nov. and Hyperibacter viscosus sp. nov., two new members in the family Rhodospirillaceae isolated from the rhizosphere of Hypericum perforatum.</title>
        <authorList>
            <person name="Noviana Z."/>
        </authorList>
    </citation>
    <scope>NUCLEOTIDE SEQUENCE [LARGE SCALE GENOMIC DNA]</scope>
    <source>
        <strain evidence="2 3">R5913</strain>
    </source>
</reference>